<feature type="binding site" evidence="1">
    <location>
        <position position="415"/>
    </location>
    <ligand>
        <name>acetyl-CoA</name>
        <dbReference type="ChEBI" id="CHEBI:57288"/>
    </ligand>
</feature>
<evidence type="ECO:0000259" key="3">
    <source>
        <dbReference type="PROSITE" id="PS51186"/>
    </source>
</evidence>
<organism evidence="4 5">
    <name type="scientific">Bordetella genomosp. 9</name>
    <dbReference type="NCBI Taxonomy" id="1416803"/>
    <lineage>
        <taxon>Bacteria</taxon>
        <taxon>Pseudomonadati</taxon>
        <taxon>Pseudomonadota</taxon>
        <taxon>Betaproteobacteria</taxon>
        <taxon>Burkholderiales</taxon>
        <taxon>Alcaligenaceae</taxon>
        <taxon>Bordetella</taxon>
    </lineage>
</organism>
<keyword evidence="5" id="KW-1185">Reference proteome</keyword>
<dbReference type="InterPro" id="IPR000182">
    <property type="entry name" value="GNAT_dom"/>
</dbReference>
<protein>
    <recommendedName>
        <fullName evidence="1">[Ribosomal protein bS18]-alanine N-acetyltransferase</fullName>
        <ecNumber evidence="1">2.3.1.266</ecNumber>
    </recommendedName>
</protein>
<evidence type="ECO:0000313" key="5">
    <source>
        <dbReference type="Proteomes" id="UP000194139"/>
    </source>
</evidence>
<feature type="active site" description="Proton acceptor" evidence="1">
    <location>
        <position position="410"/>
    </location>
</feature>
<dbReference type="InterPro" id="IPR043129">
    <property type="entry name" value="ATPase_NBD"/>
</dbReference>
<comment type="function">
    <text evidence="1">Acetylates the N-terminal alanine of ribosomal protein bS18.</text>
</comment>
<proteinExistence type="inferred from homology"/>
<gene>
    <name evidence="1" type="primary">rimI</name>
    <name evidence="4" type="ORF">CAL13_06280</name>
</gene>
<dbReference type="Pfam" id="PF00583">
    <property type="entry name" value="Acetyltransf_1"/>
    <property type="match status" value="1"/>
</dbReference>
<feature type="region of interest" description="Disordered" evidence="2">
    <location>
        <begin position="248"/>
        <end position="288"/>
    </location>
</feature>
<dbReference type="Pfam" id="PF00814">
    <property type="entry name" value="TsaD"/>
    <property type="match status" value="1"/>
</dbReference>
<dbReference type="GO" id="GO:0002949">
    <property type="term" value="P:tRNA threonylcarbamoyladenosine modification"/>
    <property type="evidence" value="ECO:0007669"/>
    <property type="project" value="InterPro"/>
</dbReference>
<dbReference type="InterPro" id="IPR006464">
    <property type="entry name" value="AcTrfase_RimI/Ard1"/>
</dbReference>
<comment type="catalytic activity">
    <reaction evidence="1">
        <text>N-terminal L-alanyl-[ribosomal protein bS18] + acetyl-CoA = N-terminal N(alpha)-acetyl-L-alanyl-[ribosomal protein bS18] + CoA + H(+)</text>
        <dbReference type="Rhea" id="RHEA:43756"/>
        <dbReference type="Rhea" id="RHEA-COMP:10676"/>
        <dbReference type="Rhea" id="RHEA-COMP:10677"/>
        <dbReference type="ChEBI" id="CHEBI:15378"/>
        <dbReference type="ChEBI" id="CHEBI:57287"/>
        <dbReference type="ChEBI" id="CHEBI:57288"/>
        <dbReference type="ChEBI" id="CHEBI:64718"/>
        <dbReference type="ChEBI" id="CHEBI:83683"/>
        <dbReference type="EC" id="2.3.1.266"/>
    </reaction>
</comment>
<comment type="caution">
    <text evidence="1">Lacks conserved residue(s) required for the propagation of feature annotation.</text>
</comment>
<dbReference type="InterPro" id="IPR016181">
    <property type="entry name" value="Acyl_CoA_acyltransferase"/>
</dbReference>
<evidence type="ECO:0000256" key="2">
    <source>
        <dbReference type="SAM" id="MobiDB-lite"/>
    </source>
</evidence>
<keyword evidence="1" id="KW-0012">Acyltransferase</keyword>
<keyword evidence="1" id="KW-0963">Cytoplasm</keyword>
<feature type="compositionally biased region" description="Low complexity" evidence="2">
    <location>
        <begin position="263"/>
        <end position="288"/>
    </location>
</feature>
<dbReference type="PANTHER" id="PTHR11735">
    <property type="entry name" value="TRNA N6-ADENOSINE THREONYLCARBAMOYLTRANSFERASE"/>
    <property type="match status" value="1"/>
</dbReference>
<dbReference type="HAMAP" id="MF_02210">
    <property type="entry name" value="RimI"/>
    <property type="match status" value="1"/>
</dbReference>
<dbReference type="AlphaFoldDB" id="A0A1W6YYA0"/>
<dbReference type="CDD" id="cd04301">
    <property type="entry name" value="NAT_SF"/>
    <property type="match status" value="1"/>
</dbReference>
<dbReference type="GO" id="GO:0008999">
    <property type="term" value="F:protein-N-terminal-alanine acetyltransferase activity"/>
    <property type="evidence" value="ECO:0007669"/>
    <property type="project" value="UniProtKB-UniRule"/>
</dbReference>
<dbReference type="EMBL" id="CP021109">
    <property type="protein sequence ID" value="ARP85859.1"/>
    <property type="molecule type" value="Genomic_DNA"/>
</dbReference>
<dbReference type="EC" id="2.3.1.266" evidence="1"/>
<evidence type="ECO:0000313" key="4">
    <source>
        <dbReference type="EMBL" id="ARP85859.1"/>
    </source>
</evidence>
<dbReference type="InterPro" id="IPR022496">
    <property type="entry name" value="T6A_TsaB"/>
</dbReference>
<comment type="similarity">
    <text evidence="1">Belongs to the acetyltransferase family. RimI subfamily.</text>
</comment>
<feature type="domain" description="N-acetyltransferase" evidence="3">
    <location>
        <begin position="309"/>
        <end position="455"/>
    </location>
</feature>
<reference evidence="4 5" key="1">
    <citation type="submission" date="2017-05" db="EMBL/GenBank/DDBJ databases">
        <title>Complete and WGS of Bordetella genogroups.</title>
        <authorList>
            <person name="Spilker T."/>
            <person name="LiPuma J."/>
        </authorList>
    </citation>
    <scope>NUCLEOTIDE SEQUENCE [LARGE SCALE GENOMIC DNA]</scope>
    <source>
        <strain evidence="4 5">AU17164</strain>
    </source>
</reference>
<dbReference type="Gene3D" id="3.30.420.40">
    <property type="match status" value="2"/>
</dbReference>
<dbReference type="NCBIfam" id="TIGR01575">
    <property type="entry name" value="rimI"/>
    <property type="match status" value="1"/>
</dbReference>
<dbReference type="RefSeq" id="WP_086071847.1">
    <property type="nucleotide sequence ID" value="NZ_CP021109.1"/>
</dbReference>
<accession>A0A1W6YYA0</accession>
<dbReference type="Proteomes" id="UP000194139">
    <property type="component" value="Chromosome"/>
</dbReference>
<dbReference type="NCBIfam" id="TIGR03725">
    <property type="entry name" value="T6A_YeaZ"/>
    <property type="match status" value="1"/>
</dbReference>
<dbReference type="InterPro" id="IPR043690">
    <property type="entry name" value="RimI"/>
</dbReference>
<feature type="binding site" evidence="1">
    <location>
        <begin position="376"/>
        <end position="378"/>
    </location>
    <ligand>
        <name>acetyl-CoA</name>
        <dbReference type="ChEBI" id="CHEBI:57288"/>
    </ligand>
</feature>
<feature type="active site" description="Proton donor" evidence="1">
    <location>
        <position position="422"/>
    </location>
</feature>
<dbReference type="SUPFAM" id="SSF53067">
    <property type="entry name" value="Actin-like ATPase domain"/>
    <property type="match status" value="2"/>
</dbReference>
<comment type="subcellular location">
    <subcellularLocation>
        <location evidence="1">Cytoplasm</location>
    </subcellularLocation>
</comment>
<dbReference type="PANTHER" id="PTHR11735:SF11">
    <property type="entry name" value="TRNA THREONYLCARBAMOYLADENOSINE BIOSYNTHESIS PROTEIN TSAB"/>
    <property type="match status" value="1"/>
</dbReference>
<name>A0A1W6YYA0_9BORD</name>
<dbReference type="PROSITE" id="PS51186">
    <property type="entry name" value="GNAT"/>
    <property type="match status" value="1"/>
</dbReference>
<dbReference type="Gene3D" id="3.40.630.30">
    <property type="match status" value="1"/>
</dbReference>
<evidence type="ECO:0000256" key="1">
    <source>
        <dbReference type="HAMAP-Rule" id="MF_02210"/>
    </source>
</evidence>
<sequence length="462" mass="48739">MTSTLLALETSSSRCSVALLRDGPGGLSISALEHDGAQEHAERLLPMARDLLRDAALGPGDLKAVAFGQGPGAFTGLRVACGVAQGIAMAHGLPVVPIVSHLAVAAQVPARPEQAIVVALDARMSEVYLAVYRRTQGAADNTPWEVLAAPMLIAAAEAVPWVEGHLPLWRERTGLVLEPVLAGDAWESYAALMVPSADWTRYDAQRPHARDVARLALEAWKRGEGVPPENAAPLYVRDRVAYTTAERLAGQGGNPKAPSALHASAGARANPAAPNTAPSVAPASADASSGGALLLPPHAAAADTEGLPVEMAPMTAQDLDEMARIEASVQAFPWTRRNFADALAAGYDTCVLRRAGQVLGFCILMHAPDVSHLLVIAVDKRAHRQGLGSRLIAWCVERTRQRGIAGLLLEVRPSNVGAIAFYERHGFLHVGVRRGYYPAGRGKREDAMVMQKAIPGVGDGHG</sequence>
<dbReference type="InterPro" id="IPR000905">
    <property type="entry name" value="Gcp-like_dom"/>
</dbReference>
<keyword evidence="1 4" id="KW-0808">Transferase</keyword>
<dbReference type="GO" id="GO:0005829">
    <property type="term" value="C:cytosol"/>
    <property type="evidence" value="ECO:0007669"/>
    <property type="project" value="TreeGrafter"/>
</dbReference>
<dbReference type="CDD" id="cd24032">
    <property type="entry name" value="ASKHA_NBD_TsaB"/>
    <property type="match status" value="1"/>
</dbReference>
<dbReference type="SUPFAM" id="SSF55729">
    <property type="entry name" value="Acyl-CoA N-acyltransferases (Nat)"/>
    <property type="match status" value="1"/>
</dbReference>